<gene>
    <name evidence="3" type="ORF">ACFQ39_11550</name>
</gene>
<dbReference type="PROSITE" id="PS51257">
    <property type="entry name" value="PROKAR_LIPOPROTEIN"/>
    <property type="match status" value="1"/>
</dbReference>
<dbReference type="EMBL" id="JBHTMY010000003">
    <property type="protein sequence ID" value="MFD1316253.1"/>
    <property type="molecule type" value="Genomic_DNA"/>
</dbReference>
<dbReference type="InterPro" id="IPR024311">
    <property type="entry name" value="Lipocalin-like"/>
</dbReference>
<name>A0ABW3Y2Z8_9FLAO</name>
<dbReference type="Pfam" id="PF13648">
    <property type="entry name" value="Lipocalin_4"/>
    <property type="match status" value="1"/>
</dbReference>
<accession>A0ABW3Y2Z8</accession>
<protein>
    <submittedName>
        <fullName evidence="3">Lipocalin family protein</fullName>
    </submittedName>
</protein>
<keyword evidence="4" id="KW-1185">Reference proteome</keyword>
<comment type="caution">
    <text evidence="3">The sequence shown here is derived from an EMBL/GenBank/DDBJ whole genome shotgun (WGS) entry which is preliminary data.</text>
</comment>
<reference evidence="4" key="1">
    <citation type="journal article" date="2019" name="Int. J. Syst. Evol. Microbiol.">
        <title>The Global Catalogue of Microorganisms (GCM) 10K type strain sequencing project: providing services to taxonomists for standard genome sequencing and annotation.</title>
        <authorList>
            <consortium name="The Broad Institute Genomics Platform"/>
            <consortium name="The Broad Institute Genome Sequencing Center for Infectious Disease"/>
            <person name="Wu L."/>
            <person name="Ma J."/>
        </authorList>
    </citation>
    <scope>NUCLEOTIDE SEQUENCE [LARGE SCALE GENOMIC DNA]</scope>
    <source>
        <strain evidence="4">CCUG 61485</strain>
    </source>
</reference>
<feature type="chain" id="PRO_5045418871" evidence="1">
    <location>
        <begin position="25"/>
        <end position="171"/>
    </location>
</feature>
<dbReference type="RefSeq" id="WP_377179062.1">
    <property type="nucleotide sequence ID" value="NZ_JBHTMY010000003.1"/>
</dbReference>
<dbReference type="Proteomes" id="UP001597201">
    <property type="component" value="Unassembled WGS sequence"/>
</dbReference>
<evidence type="ECO:0000313" key="3">
    <source>
        <dbReference type="EMBL" id="MFD1316253.1"/>
    </source>
</evidence>
<feature type="domain" description="Lipocalin-like" evidence="2">
    <location>
        <begin position="36"/>
        <end position="144"/>
    </location>
</feature>
<proteinExistence type="predicted"/>
<sequence>MKKVLFFIFALVIISCSSSSSTTSAPKAEKLSKKTLKGTWEITDIRFVGDKGLYKAFLFDLADSPCFKGSQWVFIPNNGSGKFSLPGGSSCEAVTNRIHWSFYEPGDATYQFQFKYVDEKGKSLDGANTGYRSNIDELTPNSMIMRVATTYEGNPFDVLLTYTKVSEDITL</sequence>
<organism evidence="3 4">
    <name type="scientific">Namhaeicola litoreus</name>
    <dbReference type="NCBI Taxonomy" id="1052145"/>
    <lineage>
        <taxon>Bacteria</taxon>
        <taxon>Pseudomonadati</taxon>
        <taxon>Bacteroidota</taxon>
        <taxon>Flavobacteriia</taxon>
        <taxon>Flavobacteriales</taxon>
        <taxon>Flavobacteriaceae</taxon>
        <taxon>Namhaeicola</taxon>
    </lineage>
</organism>
<feature type="signal peptide" evidence="1">
    <location>
        <begin position="1"/>
        <end position="24"/>
    </location>
</feature>
<evidence type="ECO:0000259" key="2">
    <source>
        <dbReference type="Pfam" id="PF13648"/>
    </source>
</evidence>
<evidence type="ECO:0000313" key="4">
    <source>
        <dbReference type="Proteomes" id="UP001597201"/>
    </source>
</evidence>
<evidence type="ECO:0000256" key="1">
    <source>
        <dbReference type="SAM" id="SignalP"/>
    </source>
</evidence>
<keyword evidence="1" id="KW-0732">Signal</keyword>